<evidence type="ECO:0000256" key="11">
    <source>
        <dbReference type="SAM" id="MobiDB-lite"/>
    </source>
</evidence>
<keyword evidence="3" id="KW-0021">Allosteric enzyme</keyword>
<evidence type="ECO:0000256" key="4">
    <source>
        <dbReference type="ARBA" id="ARBA00022741"/>
    </source>
</evidence>
<keyword evidence="7 10" id="KW-0215">Deoxyribonucleotide synthesis</keyword>
<evidence type="ECO:0000256" key="3">
    <source>
        <dbReference type="ARBA" id="ARBA00022533"/>
    </source>
</evidence>
<evidence type="ECO:0000256" key="8">
    <source>
        <dbReference type="ARBA" id="ARBA00047754"/>
    </source>
</evidence>
<evidence type="ECO:0000259" key="12">
    <source>
        <dbReference type="PROSITE" id="PS51161"/>
    </source>
</evidence>
<proteinExistence type="inferred from homology"/>
<reference evidence="13" key="1">
    <citation type="journal article" date="2014" name="Int. J. Syst. Evol. Microbiol.">
        <title>Complete genome sequence of Corynebacterium casei LMG S-19264T (=DSM 44701T), isolated from a smear-ripened cheese.</title>
        <authorList>
            <consortium name="US DOE Joint Genome Institute (JGI-PGF)"/>
            <person name="Walter F."/>
            <person name="Albersmeier A."/>
            <person name="Kalinowski J."/>
            <person name="Ruckert C."/>
        </authorList>
    </citation>
    <scope>NUCLEOTIDE SEQUENCE</scope>
    <source>
        <strain evidence="13">CGMCC 1.15085</strain>
    </source>
</reference>
<sequence length="875" mass="96783">MAIHVTKRDGSREPYDADRINRAIERAAAGLPDAMSMTMQIASELAITLFDGITTEQLDEAAISVAVQNVKDDPDFDVIASRLLLKTIYKKVLGDFETQSELALLHQARFPGYVRESVEDGLFDPRLASAFNLEQLAAALDHHLDDGLRYIGIVTLKNRYMATDSRRQPLEVPAYFWMRVAMGMSVNEKDPTQAAIGFYRKMASLDYLAAGSTLVNAGTVTPQLSNCFVMQMDDDIEHIAKSMRDVMWLTKGTGGIGLSVTKLRSEGSPIRSNNTSSTGPIPFMHTIDSILRAVSRGGKKFGALCFYMENWHLDFPQFIDLRQNAGDPYRRTRTANTAVWLSDEFMKRVVADDDWYLFDPLETPDLVELVGDDFSRRYKEYVALAETGKLRSFKKIRARAQWKSILVSLQTTSHPWLTWKDTINQRALNDNTGTIHLSNLCTEITLPQDRDNVSVCNLASINLSRHLNDDGTWDWDRLAESARFAVRQLDNLIDITRSSVPESEHSNDQNRAIGLGIMGFTDVVEKLGLSYASEEAADLIDKLTELISWHAIDASCDLAQERGAYPNFAGSGWSRGLVPIDTLDVLQQRRGVEVDVPRTAELDWDVLRGRVKDGIRNATLMAIAPTASIGLVAGTTPGLDPQFSQLFSRTTSSGKFLEVNRNLVAALQERGLWDTMREDLLRSRGDLSAVPGVPEDLLEVFQTSFQLPATAYLQVASRAQKWIDQAISRNIYLESRDIGGMSDLYVDAWRKGVKTTYYLHMKPRHRAEQSTVKVNKAVESGHSGSGFGFARRAAAPAASATATATVEAPAPAAAPAPVRETEPIRKPEPVVVAEAPASSPTPESDPPTTAPDAVFEEGFVCPTDPQELLNCEACQ</sequence>
<dbReference type="RefSeq" id="WP_188836924.1">
    <property type="nucleotide sequence ID" value="NZ_BMHI01000003.1"/>
</dbReference>
<dbReference type="GO" id="GO:0005971">
    <property type="term" value="C:ribonucleoside-diphosphate reductase complex"/>
    <property type="evidence" value="ECO:0007669"/>
    <property type="project" value="TreeGrafter"/>
</dbReference>
<dbReference type="PRINTS" id="PR01183">
    <property type="entry name" value="RIBORDTASEM1"/>
</dbReference>
<comment type="similarity">
    <text evidence="1 10">Belongs to the ribonucleoside diphosphate reductase large chain family.</text>
</comment>
<keyword evidence="5 9" id="KW-0067">ATP-binding</keyword>
<evidence type="ECO:0000256" key="7">
    <source>
        <dbReference type="ARBA" id="ARBA00023116"/>
    </source>
</evidence>
<dbReference type="InterPro" id="IPR039718">
    <property type="entry name" value="Rrm1"/>
</dbReference>
<dbReference type="PANTHER" id="PTHR11573">
    <property type="entry name" value="RIBONUCLEOSIDE-DIPHOSPHATE REDUCTASE LARGE CHAIN"/>
    <property type="match status" value="1"/>
</dbReference>
<evidence type="ECO:0000256" key="9">
    <source>
        <dbReference type="PROSITE-ProRule" id="PRU00492"/>
    </source>
</evidence>
<dbReference type="Pfam" id="PF03477">
    <property type="entry name" value="ATP-cone"/>
    <property type="match status" value="1"/>
</dbReference>
<dbReference type="InterPro" id="IPR013509">
    <property type="entry name" value="RNR_lsu_N"/>
</dbReference>
<feature type="region of interest" description="Disordered" evidence="11">
    <location>
        <begin position="803"/>
        <end position="858"/>
    </location>
</feature>
<dbReference type="SUPFAM" id="SSF48168">
    <property type="entry name" value="R1 subunit of ribonucleotide reductase, N-terminal domain"/>
    <property type="match status" value="1"/>
</dbReference>
<dbReference type="Pfam" id="PF02867">
    <property type="entry name" value="Ribonuc_red_lgC"/>
    <property type="match status" value="1"/>
</dbReference>
<dbReference type="GO" id="GO:0005524">
    <property type="term" value="F:ATP binding"/>
    <property type="evidence" value="ECO:0007669"/>
    <property type="project" value="UniProtKB-UniRule"/>
</dbReference>
<dbReference type="PROSITE" id="PS00089">
    <property type="entry name" value="RIBORED_LARGE"/>
    <property type="match status" value="1"/>
</dbReference>
<evidence type="ECO:0000256" key="6">
    <source>
        <dbReference type="ARBA" id="ARBA00023002"/>
    </source>
</evidence>
<reference evidence="13" key="2">
    <citation type="submission" date="2020-09" db="EMBL/GenBank/DDBJ databases">
        <authorList>
            <person name="Sun Q."/>
            <person name="Zhou Y."/>
        </authorList>
    </citation>
    <scope>NUCLEOTIDE SEQUENCE</scope>
    <source>
        <strain evidence="13">CGMCC 1.15085</strain>
    </source>
</reference>
<organism evidence="13 14">
    <name type="scientific">Flexivirga endophytica</name>
    <dbReference type="NCBI Taxonomy" id="1849103"/>
    <lineage>
        <taxon>Bacteria</taxon>
        <taxon>Bacillati</taxon>
        <taxon>Actinomycetota</taxon>
        <taxon>Actinomycetes</taxon>
        <taxon>Micrococcales</taxon>
        <taxon>Dermacoccaceae</taxon>
        <taxon>Flexivirga</taxon>
    </lineage>
</organism>
<dbReference type="CDD" id="cd01679">
    <property type="entry name" value="RNR_I"/>
    <property type="match status" value="1"/>
</dbReference>
<dbReference type="Proteomes" id="UP000636793">
    <property type="component" value="Unassembled WGS sequence"/>
</dbReference>
<evidence type="ECO:0000256" key="2">
    <source>
        <dbReference type="ARBA" id="ARBA00012274"/>
    </source>
</evidence>
<evidence type="ECO:0000256" key="10">
    <source>
        <dbReference type="RuleBase" id="RU003410"/>
    </source>
</evidence>
<evidence type="ECO:0000256" key="5">
    <source>
        <dbReference type="ARBA" id="ARBA00022840"/>
    </source>
</evidence>
<name>A0A916T543_9MICO</name>
<evidence type="ECO:0000313" key="13">
    <source>
        <dbReference type="EMBL" id="GGB30102.1"/>
    </source>
</evidence>
<keyword evidence="14" id="KW-1185">Reference proteome</keyword>
<protein>
    <recommendedName>
        <fullName evidence="2 10">Ribonucleoside-diphosphate reductase</fullName>
        <ecNumber evidence="2 10">1.17.4.1</ecNumber>
    </recommendedName>
</protein>
<dbReference type="InterPro" id="IPR008926">
    <property type="entry name" value="RNR_R1-su_N"/>
</dbReference>
<gene>
    <name evidence="13" type="primary">nrdA</name>
    <name evidence="13" type="ORF">GCM10011492_20670</name>
</gene>
<dbReference type="GO" id="GO:0004748">
    <property type="term" value="F:ribonucleoside-diphosphate reductase activity, thioredoxin disulfide as acceptor"/>
    <property type="evidence" value="ECO:0007669"/>
    <property type="project" value="UniProtKB-EC"/>
</dbReference>
<keyword evidence="6 10" id="KW-0560">Oxidoreductase</keyword>
<feature type="domain" description="ATP-cone" evidence="12">
    <location>
        <begin position="3"/>
        <end position="94"/>
    </location>
</feature>
<comment type="caution">
    <text evidence="13">The sequence shown here is derived from an EMBL/GenBank/DDBJ whole genome shotgun (WGS) entry which is preliminary data.</text>
</comment>
<dbReference type="NCBIfam" id="TIGR02506">
    <property type="entry name" value="NrdE_NrdA"/>
    <property type="match status" value="1"/>
</dbReference>
<dbReference type="EMBL" id="BMHI01000003">
    <property type="protein sequence ID" value="GGB30102.1"/>
    <property type="molecule type" value="Genomic_DNA"/>
</dbReference>
<feature type="compositionally biased region" description="Low complexity" evidence="11">
    <location>
        <begin position="829"/>
        <end position="842"/>
    </location>
</feature>
<dbReference type="EC" id="1.17.4.1" evidence="2 10"/>
<dbReference type="GO" id="GO:0009263">
    <property type="term" value="P:deoxyribonucleotide biosynthetic process"/>
    <property type="evidence" value="ECO:0007669"/>
    <property type="project" value="UniProtKB-KW"/>
</dbReference>
<dbReference type="SUPFAM" id="SSF51998">
    <property type="entry name" value="PFL-like glycyl radical enzymes"/>
    <property type="match status" value="1"/>
</dbReference>
<evidence type="ECO:0000256" key="1">
    <source>
        <dbReference type="ARBA" id="ARBA00010406"/>
    </source>
</evidence>
<dbReference type="InterPro" id="IPR005144">
    <property type="entry name" value="ATP-cone_dom"/>
</dbReference>
<feature type="compositionally biased region" description="Low complexity" evidence="11">
    <location>
        <begin position="803"/>
        <end position="818"/>
    </location>
</feature>
<comment type="function">
    <text evidence="10">Provides the precursors necessary for DNA synthesis. Catalyzes the biosynthesis of deoxyribonucleotides from the corresponding ribonucleotides.</text>
</comment>
<dbReference type="Pfam" id="PF00317">
    <property type="entry name" value="Ribonuc_red_lgN"/>
    <property type="match status" value="1"/>
</dbReference>
<dbReference type="NCBIfam" id="NF005101">
    <property type="entry name" value="PRK06539.1"/>
    <property type="match status" value="1"/>
</dbReference>
<dbReference type="PANTHER" id="PTHR11573:SF6">
    <property type="entry name" value="RIBONUCLEOSIDE-DIPHOSPHATE REDUCTASE LARGE SUBUNIT"/>
    <property type="match status" value="1"/>
</dbReference>
<dbReference type="InterPro" id="IPR000788">
    <property type="entry name" value="RNR_lg_C"/>
</dbReference>
<evidence type="ECO:0000313" key="14">
    <source>
        <dbReference type="Proteomes" id="UP000636793"/>
    </source>
</evidence>
<accession>A0A916T543</accession>
<dbReference type="Gene3D" id="3.20.70.20">
    <property type="match status" value="1"/>
</dbReference>
<comment type="catalytic activity">
    <reaction evidence="8 10">
        <text>a 2'-deoxyribonucleoside 5'-diphosphate + [thioredoxin]-disulfide + H2O = a ribonucleoside 5'-diphosphate + [thioredoxin]-dithiol</text>
        <dbReference type="Rhea" id="RHEA:23252"/>
        <dbReference type="Rhea" id="RHEA-COMP:10698"/>
        <dbReference type="Rhea" id="RHEA-COMP:10700"/>
        <dbReference type="ChEBI" id="CHEBI:15377"/>
        <dbReference type="ChEBI" id="CHEBI:29950"/>
        <dbReference type="ChEBI" id="CHEBI:50058"/>
        <dbReference type="ChEBI" id="CHEBI:57930"/>
        <dbReference type="ChEBI" id="CHEBI:73316"/>
        <dbReference type="EC" id="1.17.4.1"/>
    </reaction>
</comment>
<dbReference type="InterPro" id="IPR013346">
    <property type="entry name" value="NrdE_NrdA_C"/>
</dbReference>
<feature type="compositionally biased region" description="Basic and acidic residues" evidence="11">
    <location>
        <begin position="819"/>
        <end position="828"/>
    </location>
</feature>
<keyword evidence="4 9" id="KW-0547">Nucleotide-binding</keyword>
<dbReference type="PROSITE" id="PS51161">
    <property type="entry name" value="ATP_CONE"/>
    <property type="match status" value="1"/>
</dbReference>
<dbReference type="AlphaFoldDB" id="A0A916T543"/>